<keyword evidence="4" id="KW-1185">Reference proteome</keyword>
<feature type="non-terminal residue" evidence="3">
    <location>
        <position position="72"/>
    </location>
</feature>
<dbReference type="EMBL" id="CATQJA010002426">
    <property type="protein sequence ID" value="CAJ0570642.1"/>
    <property type="molecule type" value="Genomic_DNA"/>
</dbReference>
<organism evidence="3 4">
    <name type="scientific">Mesorhabditis spiculigera</name>
    <dbReference type="NCBI Taxonomy" id="96644"/>
    <lineage>
        <taxon>Eukaryota</taxon>
        <taxon>Metazoa</taxon>
        <taxon>Ecdysozoa</taxon>
        <taxon>Nematoda</taxon>
        <taxon>Chromadorea</taxon>
        <taxon>Rhabditida</taxon>
        <taxon>Rhabditina</taxon>
        <taxon>Rhabditomorpha</taxon>
        <taxon>Rhabditoidea</taxon>
        <taxon>Rhabditidae</taxon>
        <taxon>Mesorhabditinae</taxon>
        <taxon>Mesorhabditis</taxon>
    </lineage>
</organism>
<protein>
    <submittedName>
        <fullName evidence="3">Uncharacterized protein</fullName>
    </submittedName>
</protein>
<feature type="signal peptide" evidence="2">
    <location>
        <begin position="1"/>
        <end position="26"/>
    </location>
</feature>
<dbReference type="AlphaFoldDB" id="A0AA36G2E1"/>
<evidence type="ECO:0000313" key="3">
    <source>
        <dbReference type="EMBL" id="CAJ0570642.1"/>
    </source>
</evidence>
<evidence type="ECO:0000256" key="1">
    <source>
        <dbReference type="SAM" id="MobiDB-lite"/>
    </source>
</evidence>
<feature type="chain" id="PRO_5041336066" evidence="2">
    <location>
        <begin position="27"/>
        <end position="72"/>
    </location>
</feature>
<name>A0AA36G2E1_9BILA</name>
<feature type="compositionally biased region" description="Acidic residues" evidence="1">
    <location>
        <begin position="61"/>
        <end position="72"/>
    </location>
</feature>
<gene>
    <name evidence="3" type="ORF">MSPICULIGERA_LOCUS9079</name>
</gene>
<reference evidence="3" key="1">
    <citation type="submission" date="2023-06" db="EMBL/GenBank/DDBJ databases">
        <authorList>
            <person name="Delattre M."/>
        </authorList>
    </citation>
    <scope>NUCLEOTIDE SEQUENCE</scope>
    <source>
        <strain evidence="3">AF72</strain>
    </source>
</reference>
<evidence type="ECO:0000256" key="2">
    <source>
        <dbReference type="SAM" id="SignalP"/>
    </source>
</evidence>
<evidence type="ECO:0000313" key="4">
    <source>
        <dbReference type="Proteomes" id="UP001177023"/>
    </source>
</evidence>
<proteinExistence type="predicted"/>
<sequence length="72" mass="7817">MNKIGAVFIIGSLIFMVVDFERVVQAFDEIAEGVVKPRTNTEVKQLEPEQGTNASLVLLEDAPEDQAGGDEP</sequence>
<dbReference type="Proteomes" id="UP001177023">
    <property type="component" value="Unassembled WGS sequence"/>
</dbReference>
<accession>A0AA36G2E1</accession>
<keyword evidence="2" id="KW-0732">Signal</keyword>
<comment type="caution">
    <text evidence="3">The sequence shown here is derived from an EMBL/GenBank/DDBJ whole genome shotgun (WGS) entry which is preliminary data.</text>
</comment>
<feature type="region of interest" description="Disordered" evidence="1">
    <location>
        <begin position="41"/>
        <end position="72"/>
    </location>
</feature>